<dbReference type="Gene3D" id="3.20.20.70">
    <property type="entry name" value="Aldolase class I"/>
    <property type="match status" value="1"/>
</dbReference>
<evidence type="ECO:0000256" key="6">
    <source>
        <dbReference type="ARBA" id="ARBA00023002"/>
    </source>
</evidence>
<dbReference type="OrthoDB" id="272303at2759"/>
<evidence type="ECO:0000256" key="3">
    <source>
        <dbReference type="ARBA" id="ARBA00022643"/>
    </source>
</evidence>
<keyword evidence="17" id="KW-0496">Mitochondrion</keyword>
<dbReference type="EC" id="1.3.1.88" evidence="9"/>
<evidence type="ECO:0000313" key="16">
    <source>
        <dbReference type="EMBL" id="CEO96840.1"/>
    </source>
</evidence>
<dbReference type="EMBL" id="CDSF01000077">
    <property type="protein sequence ID" value="CEO96840.1"/>
    <property type="molecule type" value="Genomic_DNA"/>
</dbReference>
<evidence type="ECO:0000256" key="9">
    <source>
        <dbReference type="ARBA" id="ARBA00038890"/>
    </source>
</evidence>
<keyword evidence="2" id="KW-0285">Flavoprotein</keyword>
<dbReference type="GO" id="GO:0050660">
    <property type="term" value="F:flavin adenine dinucleotide binding"/>
    <property type="evidence" value="ECO:0007669"/>
    <property type="project" value="InterPro"/>
</dbReference>
<reference evidence="16 18" key="1">
    <citation type="submission" date="2015-02" db="EMBL/GenBank/DDBJ databases">
        <authorList>
            <person name="Chooi Y.-H."/>
        </authorList>
    </citation>
    <scope>NUCLEOTIDE SEQUENCE [LARGE SCALE GENOMIC DNA]</scope>
    <source>
        <strain evidence="16">E3</strain>
    </source>
</reference>
<dbReference type="Pfam" id="PF01207">
    <property type="entry name" value="Dus"/>
    <property type="match status" value="1"/>
</dbReference>
<feature type="domain" description="DUS-like FMN-binding" evidence="15">
    <location>
        <begin position="24"/>
        <end position="250"/>
    </location>
</feature>
<comment type="catalytic activity">
    <reaction evidence="11">
        <text>5,6-dihydrouridine(16) in tRNA + NADP(+) = uridine(16) in tRNA + NADPH + H(+)</text>
        <dbReference type="Rhea" id="RHEA:53376"/>
        <dbReference type="Rhea" id="RHEA-COMP:13543"/>
        <dbReference type="Rhea" id="RHEA-COMP:13544"/>
        <dbReference type="ChEBI" id="CHEBI:15378"/>
        <dbReference type="ChEBI" id="CHEBI:57783"/>
        <dbReference type="ChEBI" id="CHEBI:58349"/>
        <dbReference type="ChEBI" id="CHEBI:65315"/>
        <dbReference type="ChEBI" id="CHEBI:74443"/>
        <dbReference type="EC" id="1.3.1.88"/>
    </reaction>
    <physiologicalReaction direction="right-to-left" evidence="11">
        <dbReference type="Rhea" id="RHEA:53378"/>
    </physiologicalReaction>
</comment>
<evidence type="ECO:0000259" key="15">
    <source>
        <dbReference type="Pfam" id="PF01207"/>
    </source>
</evidence>
<name>A0A0G4INU6_PLABS</name>
<dbReference type="InterPro" id="IPR013785">
    <property type="entry name" value="Aldolase_TIM"/>
</dbReference>
<dbReference type="STRING" id="37360.A0A0G4INU6"/>
<keyword evidence="7" id="KW-0520">NAD</keyword>
<feature type="region of interest" description="Disordered" evidence="14">
    <location>
        <begin position="347"/>
        <end position="373"/>
    </location>
</feature>
<feature type="compositionally biased region" description="Low complexity" evidence="14">
    <location>
        <begin position="348"/>
        <end position="358"/>
    </location>
</feature>
<evidence type="ECO:0000256" key="10">
    <source>
        <dbReference type="ARBA" id="ARBA00047287"/>
    </source>
</evidence>
<dbReference type="GO" id="GO:0017150">
    <property type="term" value="F:tRNA dihydrouridine synthase activity"/>
    <property type="evidence" value="ECO:0007669"/>
    <property type="project" value="InterPro"/>
</dbReference>
<evidence type="ECO:0000256" key="4">
    <source>
        <dbReference type="ARBA" id="ARBA00022694"/>
    </source>
</evidence>
<organism evidence="16 18">
    <name type="scientific">Plasmodiophora brassicae</name>
    <name type="common">Clubroot disease agent</name>
    <dbReference type="NCBI Taxonomy" id="37360"/>
    <lineage>
        <taxon>Eukaryota</taxon>
        <taxon>Sar</taxon>
        <taxon>Rhizaria</taxon>
        <taxon>Endomyxa</taxon>
        <taxon>Phytomyxea</taxon>
        <taxon>Plasmodiophorida</taxon>
        <taxon>Plasmodiophoridae</taxon>
        <taxon>Plasmodiophora</taxon>
    </lineage>
</organism>
<comment type="catalytic activity">
    <reaction evidence="10">
        <text>5,6-dihydrouridine(17) in tRNA + NAD(+) = uridine(17) in tRNA + NADH + H(+)</text>
        <dbReference type="Rhea" id="RHEA:53372"/>
        <dbReference type="Rhea" id="RHEA-COMP:13541"/>
        <dbReference type="Rhea" id="RHEA-COMP:13542"/>
        <dbReference type="ChEBI" id="CHEBI:15378"/>
        <dbReference type="ChEBI" id="CHEBI:57540"/>
        <dbReference type="ChEBI" id="CHEBI:57945"/>
        <dbReference type="ChEBI" id="CHEBI:65315"/>
        <dbReference type="ChEBI" id="CHEBI:74443"/>
        <dbReference type="EC" id="1.3.1.88"/>
    </reaction>
    <physiologicalReaction direction="right-to-left" evidence="10">
        <dbReference type="Rhea" id="RHEA:53374"/>
    </physiologicalReaction>
</comment>
<keyword evidence="18" id="KW-1185">Reference proteome</keyword>
<dbReference type="Proteomes" id="UP000290189">
    <property type="component" value="Unassembled WGS sequence"/>
</dbReference>
<keyword evidence="3" id="KW-0288">FMN</keyword>
<proteinExistence type="inferred from homology"/>
<dbReference type="InterPro" id="IPR035587">
    <property type="entry name" value="DUS-like_FMN-bd"/>
</dbReference>
<reference evidence="17 19" key="2">
    <citation type="submission" date="2018-03" db="EMBL/GenBank/DDBJ databases">
        <authorList>
            <person name="Fogelqvist J."/>
        </authorList>
    </citation>
    <scope>NUCLEOTIDE SEQUENCE [LARGE SCALE GENOMIC DNA]</scope>
</reference>
<comment type="catalytic activity">
    <reaction evidence="12">
        <text>5,6-dihydrouridine(16) in tRNA + NAD(+) = uridine(16) in tRNA + NADH + H(+)</text>
        <dbReference type="Rhea" id="RHEA:53380"/>
        <dbReference type="Rhea" id="RHEA-COMP:13543"/>
        <dbReference type="Rhea" id="RHEA-COMP:13544"/>
        <dbReference type="ChEBI" id="CHEBI:15378"/>
        <dbReference type="ChEBI" id="CHEBI:57540"/>
        <dbReference type="ChEBI" id="CHEBI:57945"/>
        <dbReference type="ChEBI" id="CHEBI:65315"/>
        <dbReference type="ChEBI" id="CHEBI:74443"/>
        <dbReference type="EC" id="1.3.1.88"/>
    </reaction>
    <physiologicalReaction direction="right-to-left" evidence="12">
        <dbReference type="Rhea" id="RHEA:53382"/>
    </physiologicalReaction>
</comment>
<evidence type="ECO:0000256" key="14">
    <source>
        <dbReference type="SAM" id="MobiDB-lite"/>
    </source>
</evidence>
<accession>A0A0G4INU6</accession>
<geneLocation type="mitochondrion" evidence="17"/>
<comment type="cofactor">
    <cofactor evidence="1">
        <name>FMN</name>
        <dbReference type="ChEBI" id="CHEBI:58210"/>
    </cofactor>
</comment>
<dbReference type="PROSITE" id="PS01136">
    <property type="entry name" value="UPF0034"/>
    <property type="match status" value="1"/>
</dbReference>
<dbReference type="OMA" id="LPKQNWP"/>
<evidence type="ECO:0000256" key="13">
    <source>
        <dbReference type="ARBA" id="ARBA00049467"/>
    </source>
</evidence>
<evidence type="ECO:0000256" key="5">
    <source>
        <dbReference type="ARBA" id="ARBA00022857"/>
    </source>
</evidence>
<evidence type="ECO:0000256" key="12">
    <source>
        <dbReference type="ARBA" id="ARBA00048934"/>
    </source>
</evidence>
<dbReference type="PANTHER" id="PTHR11082">
    <property type="entry name" value="TRNA-DIHYDROURIDINE SYNTHASE"/>
    <property type="match status" value="1"/>
</dbReference>
<comment type="similarity">
    <text evidence="8">Belongs to the Dus family. Dus1 subfamily.</text>
</comment>
<evidence type="ECO:0000313" key="17">
    <source>
        <dbReference type="EMBL" id="SPR01799.1"/>
    </source>
</evidence>
<evidence type="ECO:0000256" key="7">
    <source>
        <dbReference type="ARBA" id="ARBA00023027"/>
    </source>
</evidence>
<protein>
    <recommendedName>
        <fullName evidence="9">tRNA-dihydrouridine(16/17) synthase [NAD(P)(+)]</fullName>
        <ecNumber evidence="9">1.3.1.88</ecNumber>
    </recommendedName>
</protein>
<evidence type="ECO:0000256" key="8">
    <source>
        <dbReference type="ARBA" id="ARBA00038313"/>
    </source>
</evidence>
<gene>
    <name evidence="16" type="ORF">PBRA_005444</name>
    <name evidence="17" type="ORF">PLBR_LOCUS9014</name>
</gene>
<evidence type="ECO:0000256" key="11">
    <source>
        <dbReference type="ARBA" id="ARBA00047652"/>
    </source>
</evidence>
<evidence type="ECO:0000256" key="1">
    <source>
        <dbReference type="ARBA" id="ARBA00001917"/>
    </source>
</evidence>
<dbReference type="EMBL" id="OVEO01000019">
    <property type="protein sequence ID" value="SPR01799.1"/>
    <property type="molecule type" value="Genomic_DNA"/>
</dbReference>
<dbReference type="CDD" id="cd02801">
    <property type="entry name" value="DUS_like_FMN"/>
    <property type="match status" value="1"/>
</dbReference>
<dbReference type="SUPFAM" id="SSF51395">
    <property type="entry name" value="FMN-linked oxidoreductases"/>
    <property type="match status" value="1"/>
</dbReference>
<dbReference type="PANTHER" id="PTHR11082:SF5">
    <property type="entry name" value="TRNA-DIHYDROURIDINE(16_17) SYNTHASE [NAD(P)(+)]-LIKE"/>
    <property type="match status" value="1"/>
</dbReference>
<dbReference type="AlphaFoldDB" id="A0A0G4INU6"/>
<evidence type="ECO:0000313" key="18">
    <source>
        <dbReference type="Proteomes" id="UP000039324"/>
    </source>
</evidence>
<keyword evidence="6" id="KW-0560">Oxidoreductase</keyword>
<keyword evidence="5" id="KW-0521">NADP</keyword>
<comment type="catalytic activity">
    <reaction evidence="13">
        <text>5,6-dihydrouridine(17) in tRNA + NADP(+) = uridine(17) in tRNA + NADPH + H(+)</text>
        <dbReference type="Rhea" id="RHEA:53368"/>
        <dbReference type="Rhea" id="RHEA-COMP:13541"/>
        <dbReference type="Rhea" id="RHEA-COMP:13542"/>
        <dbReference type="ChEBI" id="CHEBI:15378"/>
        <dbReference type="ChEBI" id="CHEBI:57783"/>
        <dbReference type="ChEBI" id="CHEBI:58349"/>
        <dbReference type="ChEBI" id="CHEBI:65315"/>
        <dbReference type="ChEBI" id="CHEBI:74443"/>
        <dbReference type="EC" id="1.3.1.88"/>
    </reaction>
    <physiologicalReaction direction="right-to-left" evidence="13">
        <dbReference type="Rhea" id="RHEA:53370"/>
    </physiologicalReaction>
</comment>
<evidence type="ECO:0000256" key="2">
    <source>
        <dbReference type="ARBA" id="ARBA00022630"/>
    </source>
</evidence>
<dbReference type="InterPro" id="IPR018517">
    <property type="entry name" value="tRNA_hU_synthase_CS"/>
</dbReference>
<dbReference type="Proteomes" id="UP000039324">
    <property type="component" value="Unassembled WGS sequence"/>
</dbReference>
<keyword evidence="4" id="KW-0819">tRNA processing</keyword>
<evidence type="ECO:0000313" key="19">
    <source>
        <dbReference type="Proteomes" id="UP000290189"/>
    </source>
</evidence>
<sequence length="373" mass="40736">MRSDASEAAYDWFRDVLGSPRFICAPMVRQSELAFRLLVRSLGCDLAYTPMILAKDVVERYAQTGYDRVATRAAFFATGDRPLIAQIAGNDPKVMAEAARLLAPDVDAVDVNFGCPQQCARLGHYGAFLLDHPDTMVDIVRAIRSAISVPVTCKIRLLNPVSLAIDLAKRLEDAGCSMLAVHGRLRDQRHHCGPVNYEGIAAIKAALRIPVVANGGIRSRDHALQVMEATGCDAVMSATTLLRQPAMFAGDPVSVFDCLWRYARLARTHPPIADVSARDHVLTVFRERFHAEGHLDLVGILSNKAIRTANQIGAVLAIIAHRFQEPIDEGFPGSAGEPLPSFNDICNNRRLGNESSRSSSDDDENDAGYNVFD</sequence>